<dbReference type="PANTHER" id="PTHR45676:SF26">
    <property type="entry name" value="RING-TYPE E3 UBIQUITIN TRANSFERASE"/>
    <property type="match status" value="1"/>
</dbReference>
<organism evidence="4">
    <name type="scientific">Medicago truncatula</name>
    <name type="common">Barrel medic</name>
    <name type="synonym">Medicago tribuloides</name>
    <dbReference type="NCBI Taxonomy" id="3880"/>
    <lineage>
        <taxon>Eukaryota</taxon>
        <taxon>Viridiplantae</taxon>
        <taxon>Streptophyta</taxon>
        <taxon>Embryophyta</taxon>
        <taxon>Tracheophyta</taxon>
        <taxon>Spermatophyta</taxon>
        <taxon>Magnoliopsida</taxon>
        <taxon>eudicotyledons</taxon>
        <taxon>Gunneridae</taxon>
        <taxon>Pentapetalae</taxon>
        <taxon>rosids</taxon>
        <taxon>fabids</taxon>
        <taxon>Fabales</taxon>
        <taxon>Fabaceae</taxon>
        <taxon>Papilionoideae</taxon>
        <taxon>50 kb inversion clade</taxon>
        <taxon>NPAAA clade</taxon>
        <taxon>Hologalegina</taxon>
        <taxon>IRL clade</taxon>
        <taxon>Trifolieae</taxon>
        <taxon>Medicago</taxon>
    </lineage>
</organism>
<evidence type="ECO:0000256" key="1">
    <source>
        <dbReference type="PROSITE-ProRule" id="PRU00175"/>
    </source>
</evidence>
<protein>
    <submittedName>
        <fullName evidence="4">Putative transcription factor C2H2 family</fullName>
    </submittedName>
</protein>
<keyword evidence="1" id="KW-0863">Zinc-finger</keyword>
<keyword evidence="1" id="KW-0862">Zinc</keyword>
<reference evidence="4" key="1">
    <citation type="journal article" date="2018" name="Nat. Plants">
        <title>Whole-genome landscape of Medicago truncatula symbiotic genes.</title>
        <authorList>
            <person name="Pecrix Y."/>
            <person name="Gamas P."/>
            <person name="Carrere S."/>
        </authorList>
    </citation>
    <scope>NUCLEOTIDE SEQUENCE</scope>
    <source>
        <tissue evidence="4">Leaves</tissue>
    </source>
</reference>
<dbReference type="Proteomes" id="UP000265566">
    <property type="component" value="Chromosome 8"/>
</dbReference>
<dbReference type="OrthoDB" id="8062037at2759"/>
<keyword evidence="2" id="KW-0812">Transmembrane</keyword>
<feature type="domain" description="RING-type" evidence="3">
    <location>
        <begin position="85"/>
        <end position="127"/>
    </location>
</feature>
<evidence type="ECO:0000256" key="2">
    <source>
        <dbReference type="SAM" id="Phobius"/>
    </source>
</evidence>
<evidence type="ECO:0000313" key="4">
    <source>
        <dbReference type="EMBL" id="RHN39416.1"/>
    </source>
</evidence>
<dbReference type="InterPro" id="IPR013083">
    <property type="entry name" value="Znf_RING/FYVE/PHD"/>
</dbReference>
<dbReference type="PANTHER" id="PTHR45676">
    <property type="entry name" value="RING-H2 FINGER PROTEIN ATL51-RELATED"/>
    <property type="match status" value="1"/>
</dbReference>
<dbReference type="GO" id="GO:0016567">
    <property type="term" value="P:protein ubiquitination"/>
    <property type="evidence" value="ECO:0007669"/>
    <property type="project" value="UniProtKB-UniPathway"/>
</dbReference>
<proteinExistence type="predicted"/>
<dbReference type="UniPathway" id="UPA00143"/>
<dbReference type="Pfam" id="PF13639">
    <property type="entry name" value="zf-RING_2"/>
    <property type="match status" value="1"/>
</dbReference>
<name>A0A396GD85_MEDTR</name>
<dbReference type="InterPro" id="IPR001841">
    <property type="entry name" value="Znf_RING"/>
</dbReference>
<dbReference type="GO" id="GO:0008270">
    <property type="term" value="F:zinc ion binding"/>
    <property type="evidence" value="ECO:0007669"/>
    <property type="project" value="UniProtKB-KW"/>
</dbReference>
<gene>
    <name evidence="4" type="ORF">MtrunA17_Chr8g0343571</name>
</gene>
<accession>A0A396GD85</accession>
<keyword evidence="1" id="KW-0479">Metal-binding</keyword>
<feature type="transmembrane region" description="Helical" evidence="2">
    <location>
        <begin position="12"/>
        <end position="35"/>
    </location>
</feature>
<dbReference type="SUPFAM" id="SSF57850">
    <property type="entry name" value="RING/U-box"/>
    <property type="match status" value="1"/>
</dbReference>
<keyword evidence="2" id="KW-0472">Membrane</keyword>
<sequence>MAFSAYEEMYILPGIIITGALVIAFTFFILTMLGWCRVTNHESRLPTTVISSNDKFSACMSLESHSITFLYNEADAAKGINQTECVICLTIFQEDESVRKLHTCKHMFHTSCIDKWLASHLGCPLCRSQIDQVTSPNGSLTNNDHRTMEIVDSRIENILVHSNLLVTMT</sequence>
<dbReference type="SMART" id="SM00184">
    <property type="entry name" value="RING"/>
    <property type="match status" value="1"/>
</dbReference>
<keyword evidence="2" id="KW-1133">Transmembrane helix</keyword>
<dbReference type="Gene3D" id="3.30.40.10">
    <property type="entry name" value="Zinc/RING finger domain, C3HC4 (zinc finger)"/>
    <property type="match status" value="1"/>
</dbReference>
<evidence type="ECO:0000259" key="3">
    <source>
        <dbReference type="PROSITE" id="PS50089"/>
    </source>
</evidence>
<dbReference type="Gramene" id="rna45437">
    <property type="protein sequence ID" value="RHN39416.1"/>
    <property type="gene ID" value="gene45437"/>
</dbReference>
<dbReference type="PROSITE" id="PS50089">
    <property type="entry name" value="ZF_RING_2"/>
    <property type="match status" value="1"/>
</dbReference>
<comment type="caution">
    <text evidence="4">The sequence shown here is derived from an EMBL/GenBank/DDBJ whole genome shotgun (WGS) entry which is preliminary data.</text>
</comment>
<dbReference type="AlphaFoldDB" id="A0A396GD85"/>
<dbReference type="EMBL" id="PSQE01000008">
    <property type="protein sequence ID" value="RHN39416.1"/>
    <property type="molecule type" value="Genomic_DNA"/>
</dbReference>